<feature type="transmembrane region" description="Helical" evidence="2">
    <location>
        <begin position="6"/>
        <end position="26"/>
    </location>
</feature>
<name>A0A1V9ZMQ1_ACHHY</name>
<evidence type="ECO:0000256" key="2">
    <source>
        <dbReference type="SAM" id="Phobius"/>
    </source>
</evidence>
<evidence type="ECO:0000313" key="4">
    <source>
        <dbReference type="Proteomes" id="UP000243579"/>
    </source>
</evidence>
<dbReference type="EMBL" id="JNBR01000072">
    <property type="protein sequence ID" value="OQR99257.1"/>
    <property type="molecule type" value="Genomic_DNA"/>
</dbReference>
<dbReference type="OrthoDB" id="76049at2759"/>
<reference evidence="3 4" key="1">
    <citation type="journal article" date="2014" name="Genome Biol. Evol.">
        <title>The secreted proteins of Achlya hypogyna and Thraustotheca clavata identify the ancestral oomycete secretome and reveal gene acquisitions by horizontal gene transfer.</title>
        <authorList>
            <person name="Misner I."/>
            <person name="Blouin N."/>
            <person name="Leonard G."/>
            <person name="Richards T.A."/>
            <person name="Lane C.E."/>
        </authorList>
    </citation>
    <scope>NUCLEOTIDE SEQUENCE [LARGE SCALE GENOMIC DNA]</scope>
    <source>
        <strain evidence="3 4">ATCC 48635</strain>
    </source>
</reference>
<dbReference type="Proteomes" id="UP000243579">
    <property type="component" value="Unassembled WGS sequence"/>
</dbReference>
<accession>A0A1V9ZMQ1</accession>
<dbReference type="AlphaFoldDB" id="A0A1V9ZMQ1"/>
<keyword evidence="2" id="KW-0812">Transmembrane</keyword>
<evidence type="ECO:0000313" key="3">
    <source>
        <dbReference type="EMBL" id="OQR99257.1"/>
    </source>
</evidence>
<gene>
    <name evidence="3" type="ORF">ACHHYP_07107</name>
</gene>
<keyword evidence="4" id="KW-1185">Reference proteome</keyword>
<organism evidence="3 4">
    <name type="scientific">Achlya hypogyna</name>
    <name type="common">Oomycete</name>
    <name type="synonym">Protoachlya hypogyna</name>
    <dbReference type="NCBI Taxonomy" id="1202772"/>
    <lineage>
        <taxon>Eukaryota</taxon>
        <taxon>Sar</taxon>
        <taxon>Stramenopiles</taxon>
        <taxon>Oomycota</taxon>
        <taxon>Saprolegniomycetes</taxon>
        <taxon>Saprolegniales</taxon>
        <taxon>Achlyaceae</taxon>
        <taxon>Achlya</taxon>
    </lineage>
</organism>
<protein>
    <submittedName>
        <fullName evidence="3">Uncharacterized protein</fullName>
    </submittedName>
</protein>
<keyword evidence="2" id="KW-1133">Transmembrane helix</keyword>
<keyword evidence="2" id="KW-0472">Membrane</keyword>
<evidence type="ECO:0000256" key="1">
    <source>
        <dbReference type="SAM" id="MobiDB-lite"/>
    </source>
</evidence>
<proteinExistence type="predicted"/>
<sequence>MADLATGTWASLSLGVALGVAIVVVLQRFPGEPFDYSPHNGRETDTAEHFAGATPVSSSPSSPQSLRRRRRDKDQDADEETERAERIERIQKLQALLGLEEAAVQSMMRTPTSASSSSTNYMAWADKIVYLVLFGILCYVAERDYHFKVLDLLAYLFPREAATLRQLSAPWAMPIHAAP</sequence>
<feature type="region of interest" description="Disordered" evidence="1">
    <location>
        <begin position="36"/>
        <end position="84"/>
    </location>
</feature>
<comment type="caution">
    <text evidence="3">The sequence shown here is derived from an EMBL/GenBank/DDBJ whole genome shotgun (WGS) entry which is preliminary data.</text>
</comment>